<dbReference type="InterPro" id="IPR012312">
    <property type="entry name" value="Hemerythrin-like"/>
</dbReference>
<keyword evidence="3" id="KW-1185">Reference proteome</keyword>
<proteinExistence type="predicted"/>
<dbReference type="EMBL" id="JACORU010000003">
    <property type="protein sequence ID" value="MBC5765024.1"/>
    <property type="molecule type" value="Genomic_DNA"/>
</dbReference>
<evidence type="ECO:0000259" key="1">
    <source>
        <dbReference type="Pfam" id="PF01814"/>
    </source>
</evidence>
<dbReference type="RefSeq" id="WP_187081476.1">
    <property type="nucleotide sequence ID" value="NZ_JACORU010000003.1"/>
</dbReference>
<dbReference type="GO" id="GO:0005886">
    <property type="term" value="C:plasma membrane"/>
    <property type="evidence" value="ECO:0007669"/>
    <property type="project" value="TreeGrafter"/>
</dbReference>
<dbReference type="Proteomes" id="UP000596827">
    <property type="component" value="Unassembled WGS sequence"/>
</dbReference>
<gene>
    <name evidence="2" type="ORF">H8R02_11215</name>
</gene>
<organism evidence="2 3">
    <name type="scientific">Ramlibacter albus</name>
    <dbReference type="NCBI Taxonomy" id="2079448"/>
    <lineage>
        <taxon>Bacteria</taxon>
        <taxon>Pseudomonadati</taxon>
        <taxon>Pseudomonadota</taxon>
        <taxon>Betaproteobacteria</taxon>
        <taxon>Burkholderiales</taxon>
        <taxon>Comamonadaceae</taxon>
        <taxon>Ramlibacter</taxon>
    </lineage>
</organism>
<feature type="domain" description="Hemerythrin-like" evidence="1">
    <location>
        <begin position="7"/>
        <end position="140"/>
    </location>
</feature>
<sequence length="184" mass="21343">MSHHPAVAAWRLEHEYFNRLLHLLQEQVDVLYTGETPNYELMLDIIDYLRDYADQVHHPREDEAFRRLAQRSAQHRKVLQRLHQEHRVIAKAGENLRELLQQAENDSVVSRAEIEVAAATYLVYWGNHIAREEEEVLPAAEKLLTESDWAAARDAAPAMTDPLFGSDPQARFRNLRRRISSEAA</sequence>
<dbReference type="Gene3D" id="1.20.120.520">
    <property type="entry name" value="nmb1532 protein domain like"/>
    <property type="match status" value="1"/>
</dbReference>
<evidence type="ECO:0000313" key="2">
    <source>
        <dbReference type="EMBL" id="MBC5765024.1"/>
    </source>
</evidence>
<reference evidence="2" key="1">
    <citation type="submission" date="2020-08" db="EMBL/GenBank/DDBJ databases">
        <title>Ramlibacter sp. GTP1 16S ribosomal RNA gene genome sequencing and assembly.</title>
        <authorList>
            <person name="Kang M."/>
        </authorList>
    </citation>
    <scope>NUCLEOTIDE SEQUENCE</scope>
    <source>
        <strain evidence="2">GTP1</strain>
    </source>
</reference>
<name>A0A923M933_9BURK</name>
<protein>
    <submittedName>
        <fullName evidence="2">Hemerythrin domain-containing protein</fullName>
    </submittedName>
</protein>
<dbReference type="PANTHER" id="PTHR39966">
    <property type="entry name" value="BLL2471 PROTEIN-RELATED"/>
    <property type="match status" value="1"/>
</dbReference>
<evidence type="ECO:0000313" key="3">
    <source>
        <dbReference type="Proteomes" id="UP000596827"/>
    </source>
</evidence>
<dbReference type="PANTHER" id="PTHR39966:SF1">
    <property type="entry name" value="HEMERYTHRIN-LIKE DOMAIN-CONTAINING PROTEIN"/>
    <property type="match status" value="1"/>
</dbReference>
<accession>A0A923M933</accession>
<comment type="caution">
    <text evidence="2">The sequence shown here is derived from an EMBL/GenBank/DDBJ whole genome shotgun (WGS) entry which is preliminary data.</text>
</comment>
<dbReference type="Pfam" id="PF01814">
    <property type="entry name" value="Hemerythrin"/>
    <property type="match status" value="1"/>
</dbReference>
<dbReference type="AlphaFoldDB" id="A0A923M933"/>